<evidence type="ECO:0008006" key="5">
    <source>
        <dbReference type="Google" id="ProtNLM"/>
    </source>
</evidence>
<feature type="region of interest" description="Disordered" evidence="3">
    <location>
        <begin position="109"/>
        <end position="143"/>
    </location>
</feature>
<evidence type="ECO:0000256" key="1">
    <source>
        <dbReference type="ARBA" id="ARBA00004496"/>
    </source>
</evidence>
<name>A0A2N9HN20_FAGSY</name>
<dbReference type="PANTHER" id="PTHR45418">
    <property type="entry name" value="CANCER/TESTIS ANTIGEN 55"/>
    <property type="match status" value="1"/>
</dbReference>
<dbReference type="InterPro" id="IPR027417">
    <property type="entry name" value="P-loop_NTPase"/>
</dbReference>
<dbReference type="PANTHER" id="PTHR45418:SF5">
    <property type="entry name" value="BRCA2-INTERACTING PROTEIN-LIKE-RELATED"/>
    <property type="match status" value="1"/>
</dbReference>
<proteinExistence type="predicted"/>
<dbReference type="AlphaFoldDB" id="A0A2N9HN20"/>
<evidence type="ECO:0000256" key="2">
    <source>
        <dbReference type="ARBA" id="ARBA00022490"/>
    </source>
</evidence>
<comment type="subcellular location">
    <subcellularLocation>
        <location evidence="1">Cytoplasm</location>
    </subcellularLocation>
</comment>
<sequence length="597" mass="66883">MSCFLEILKCVLCCEHDSYEDTYSRRRPFLESHSSSSYERYTDVVYQSPPRTTTPLYHDNYQTFPNSSPSASSSNLTKAAVDAWLKSSVTIKPQHVQSSVKITFNDVSHSSKSSSLLPPTTFPSRPLQSSSKPPIASSISFPKIPKSPSASSSASCKPLQSSPYVVLPSSSSSTKQPLDFKPILHPGPFNVINEGRKTSYVSEKGTAIYAIPEDFKDQIKKDIAPKVLTQQLSPSTYKAYFAALLYAEDYHLELLLEIVAHILNEKIALVFSLGPHGWSRAYNMVQPLAPVDVCTLPNHKWSDYLLEKVTLELHEAAIYKKSNKYNDLNGSVEKDDKIFVAFEIDSVPERRPFLLSRDMVHARPSGKKVEPFQGPPIVIEVKRSIPKLKALSTTGVVVREAIFEIYKTSAESRILICAPINSTSDVLKRSLMKVIPESDVFRANAAFREIDGVPVDILRSCPVKGECFVCPSLEELRKFRIILSTYVSSFRLFNEGITAGHFSHIFLMDASSTTEPEAMIALSNFAKEDTTVIATGSPKNHSGWVRSSMARKNGLRKSYFERLHERQPYQICIPMFITELVNFERHSDDTYGSVPFY</sequence>
<accession>A0A2N9HN20</accession>
<dbReference type="Gene3D" id="3.40.50.300">
    <property type="entry name" value="P-loop containing nucleotide triphosphate hydrolases"/>
    <property type="match status" value="1"/>
</dbReference>
<gene>
    <name evidence="4" type="ORF">FSB_LOCUS40982</name>
</gene>
<keyword evidence="2" id="KW-0963">Cytoplasm</keyword>
<protein>
    <recommendedName>
        <fullName evidence="5">RNA helicase SDE3</fullName>
    </recommendedName>
</protein>
<dbReference type="EMBL" id="OIVN01003713">
    <property type="protein sequence ID" value="SPD13100.1"/>
    <property type="molecule type" value="Genomic_DNA"/>
</dbReference>
<organism evidence="4">
    <name type="scientific">Fagus sylvatica</name>
    <name type="common">Beechnut</name>
    <dbReference type="NCBI Taxonomy" id="28930"/>
    <lineage>
        <taxon>Eukaryota</taxon>
        <taxon>Viridiplantae</taxon>
        <taxon>Streptophyta</taxon>
        <taxon>Embryophyta</taxon>
        <taxon>Tracheophyta</taxon>
        <taxon>Spermatophyta</taxon>
        <taxon>Magnoliopsida</taxon>
        <taxon>eudicotyledons</taxon>
        <taxon>Gunneridae</taxon>
        <taxon>Pentapetalae</taxon>
        <taxon>rosids</taxon>
        <taxon>fabids</taxon>
        <taxon>Fagales</taxon>
        <taxon>Fagaceae</taxon>
        <taxon>Fagus</taxon>
    </lineage>
</organism>
<evidence type="ECO:0000313" key="4">
    <source>
        <dbReference type="EMBL" id="SPD13100.1"/>
    </source>
</evidence>
<evidence type="ECO:0000256" key="3">
    <source>
        <dbReference type="SAM" id="MobiDB-lite"/>
    </source>
</evidence>
<dbReference type="GO" id="GO:0005737">
    <property type="term" value="C:cytoplasm"/>
    <property type="evidence" value="ECO:0007669"/>
    <property type="project" value="UniProtKB-SubCell"/>
</dbReference>
<reference evidence="4" key="1">
    <citation type="submission" date="2018-02" db="EMBL/GenBank/DDBJ databases">
        <authorList>
            <person name="Cohen D.B."/>
            <person name="Kent A.D."/>
        </authorList>
    </citation>
    <scope>NUCLEOTIDE SEQUENCE</scope>
</reference>